<evidence type="ECO:0000313" key="13">
    <source>
        <dbReference type="EMBL" id="CAB4572052.1"/>
    </source>
</evidence>
<keyword evidence="7" id="KW-0408">Iron</keyword>
<evidence type="ECO:0000256" key="3">
    <source>
        <dbReference type="ARBA" id="ARBA00022692"/>
    </source>
</evidence>
<comment type="subcellular location">
    <subcellularLocation>
        <location evidence="1">Membrane</location>
        <topology evidence="1">Multi-pass membrane protein</topology>
    </subcellularLocation>
</comment>
<organism evidence="13">
    <name type="scientific">freshwater metagenome</name>
    <dbReference type="NCBI Taxonomy" id="449393"/>
    <lineage>
        <taxon>unclassified sequences</taxon>
        <taxon>metagenomes</taxon>
        <taxon>ecological metagenomes</taxon>
    </lineage>
</organism>
<dbReference type="GO" id="GO:0016020">
    <property type="term" value="C:membrane"/>
    <property type="evidence" value="ECO:0007669"/>
    <property type="project" value="UniProtKB-SubCell"/>
</dbReference>
<keyword evidence="10" id="KW-1015">Disulfide bond</keyword>
<evidence type="ECO:0000256" key="12">
    <source>
        <dbReference type="SAM" id="Phobius"/>
    </source>
</evidence>
<dbReference type="GO" id="GO:0046872">
    <property type="term" value="F:metal ion binding"/>
    <property type="evidence" value="ECO:0007669"/>
    <property type="project" value="UniProtKB-KW"/>
</dbReference>
<evidence type="ECO:0000256" key="6">
    <source>
        <dbReference type="ARBA" id="ARBA00023002"/>
    </source>
</evidence>
<dbReference type="InterPro" id="IPR003780">
    <property type="entry name" value="COX15/CtaA_fam"/>
</dbReference>
<evidence type="ECO:0000256" key="5">
    <source>
        <dbReference type="ARBA" id="ARBA00022989"/>
    </source>
</evidence>
<evidence type="ECO:0000256" key="9">
    <source>
        <dbReference type="ARBA" id="ARBA00023136"/>
    </source>
</evidence>
<sequence>MVITTRTFRLVTGVALGSLCVIIFTGALVRLTGSGLGCVDWPQCNESKFIDVSTGHTFIEQANRLFTGFVSASVILAVLTAHRARPRRMDLIVLAWLLVAGVLLQVVIGGIVVLTGLNPYANMAHFLVSMVLIALALLLYRRAGVAKPVQWLREFPSDLVTLVRLLILLGVVAVVTGTVVTATGPHAGGEDAVRFGFELSDVARVHGVSVIATVATLVLLLVKLRGRADLSDHRESVVVLGYVAVAQGIVGYSQYLTGVPVFLVGIHIIGATAFFLALCNVIYAPRDKEHVIVGDSAY</sequence>
<feature type="transmembrane region" description="Helical" evidence="12">
    <location>
        <begin position="7"/>
        <end position="29"/>
    </location>
</feature>
<dbReference type="Pfam" id="PF02628">
    <property type="entry name" value="COX15-CtaA"/>
    <property type="match status" value="2"/>
</dbReference>
<protein>
    <submittedName>
        <fullName evidence="13">Unannotated protein</fullName>
    </submittedName>
</protein>
<feature type="transmembrane region" description="Helical" evidence="12">
    <location>
        <begin position="261"/>
        <end position="283"/>
    </location>
</feature>
<evidence type="ECO:0000256" key="2">
    <source>
        <dbReference type="ARBA" id="ARBA00022475"/>
    </source>
</evidence>
<accession>A0A6J6E6L3</accession>
<evidence type="ECO:0000256" key="11">
    <source>
        <dbReference type="ARBA" id="ARBA00023444"/>
    </source>
</evidence>
<dbReference type="EMBL" id="CAEZTC010000229">
    <property type="protein sequence ID" value="CAB4572052.1"/>
    <property type="molecule type" value="Genomic_DNA"/>
</dbReference>
<gene>
    <name evidence="13" type="ORF">UFOPK1572_01420</name>
</gene>
<reference evidence="13" key="1">
    <citation type="submission" date="2020-05" db="EMBL/GenBank/DDBJ databases">
        <authorList>
            <person name="Chiriac C."/>
            <person name="Salcher M."/>
            <person name="Ghai R."/>
            <person name="Kavagutti S V."/>
        </authorList>
    </citation>
    <scope>NUCLEOTIDE SEQUENCE</scope>
</reference>
<dbReference type="GO" id="GO:0006784">
    <property type="term" value="P:heme A biosynthetic process"/>
    <property type="evidence" value="ECO:0007669"/>
    <property type="project" value="InterPro"/>
</dbReference>
<keyword evidence="8" id="KW-0350">Heme biosynthesis</keyword>
<feature type="transmembrane region" description="Helical" evidence="12">
    <location>
        <begin position="120"/>
        <end position="140"/>
    </location>
</feature>
<feature type="transmembrane region" description="Helical" evidence="12">
    <location>
        <begin position="203"/>
        <end position="224"/>
    </location>
</feature>
<evidence type="ECO:0000256" key="10">
    <source>
        <dbReference type="ARBA" id="ARBA00023157"/>
    </source>
</evidence>
<keyword evidence="9 12" id="KW-0472">Membrane</keyword>
<evidence type="ECO:0000256" key="4">
    <source>
        <dbReference type="ARBA" id="ARBA00022723"/>
    </source>
</evidence>
<dbReference type="GO" id="GO:0016491">
    <property type="term" value="F:oxidoreductase activity"/>
    <property type="evidence" value="ECO:0007669"/>
    <property type="project" value="UniProtKB-KW"/>
</dbReference>
<dbReference type="InterPro" id="IPR050450">
    <property type="entry name" value="COX15/CtaA_HemeA_synthase"/>
</dbReference>
<feature type="transmembrane region" description="Helical" evidence="12">
    <location>
        <begin position="161"/>
        <end position="183"/>
    </location>
</feature>
<dbReference type="PANTHER" id="PTHR35457:SF1">
    <property type="entry name" value="HEME A SYNTHASE"/>
    <property type="match status" value="1"/>
</dbReference>
<dbReference type="PANTHER" id="PTHR35457">
    <property type="entry name" value="HEME A SYNTHASE"/>
    <property type="match status" value="1"/>
</dbReference>
<evidence type="ECO:0000256" key="7">
    <source>
        <dbReference type="ARBA" id="ARBA00023004"/>
    </source>
</evidence>
<dbReference type="AlphaFoldDB" id="A0A6J6E6L3"/>
<evidence type="ECO:0000256" key="1">
    <source>
        <dbReference type="ARBA" id="ARBA00004141"/>
    </source>
</evidence>
<feature type="transmembrane region" description="Helical" evidence="12">
    <location>
        <begin position="236"/>
        <end position="255"/>
    </location>
</feature>
<proteinExistence type="predicted"/>
<keyword evidence="5 12" id="KW-1133">Transmembrane helix</keyword>
<keyword evidence="2" id="KW-1003">Cell membrane</keyword>
<keyword evidence="3 12" id="KW-0812">Transmembrane</keyword>
<feature type="transmembrane region" description="Helical" evidence="12">
    <location>
        <begin position="62"/>
        <end position="79"/>
    </location>
</feature>
<comment type="pathway">
    <text evidence="11">Porphyrin-containing compound metabolism.</text>
</comment>
<keyword evidence="6" id="KW-0560">Oxidoreductase</keyword>
<name>A0A6J6E6L3_9ZZZZ</name>
<feature type="transmembrane region" description="Helical" evidence="12">
    <location>
        <begin position="91"/>
        <end position="114"/>
    </location>
</feature>
<evidence type="ECO:0000256" key="8">
    <source>
        <dbReference type="ARBA" id="ARBA00023133"/>
    </source>
</evidence>
<keyword evidence="4" id="KW-0479">Metal-binding</keyword>